<evidence type="ECO:0000313" key="1">
    <source>
        <dbReference type="EMBL" id="SFX79688.1"/>
    </source>
</evidence>
<evidence type="ECO:0008006" key="3">
    <source>
        <dbReference type="Google" id="ProtNLM"/>
    </source>
</evidence>
<accession>A0A1K2A033</accession>
<dbReference type="EMBL" id="FPJO01000006">
    <property type="protein sequence ID" value="SFX79688.1"/>
    <property type="molecule type" value="Genomic_DNA"/>
</dbReference>
<dbReference type="Proteomes" id="UP000181909">
    <property type="component" value="Unassembled WGS sequence"/>
</dbReference>
<gene>
    <name evidence="1" type="ORF">SAMN02787144_1006196</name>
</gene>
<proteinExistence type="predicted"/>
<organism evidence="1 2">
    <name type="scientific">Streptomyces atratus</name>
    <dbReference type="NCBI Taxonomy" id="1893"/>
    <lineage>
        <taxon>Bacteria</taxon>
        <taxon>Bacillati</taxon>
        <taxon>Actinomycetota</taxon>
        <taxon>Actinomycetes</taxon>
        <taxon>Kitasatosporales</taxon>
        <taxon>Streptomycetaceae</taxon>
        <taxon>Streptomyces</taxon>
    </lineage>
</organism>
<protein>
    <recommendedName>
        <fullName evidence="3">DUF2262 domain-containing protein</fullName>
    </recommendedName>
</protein>
<dbReference type="AlphaFoldDB" id="A0A1K2A033"/>
<sequence length="171" mass="18511">MSEIGAPSSGSGVEDPGADAGLPATLHVAGLALRRTESPPSLACWTGCFPRPAGTDPAGVSLVIEPAAPPEESTLRLAHDVVSRFDVFVEQALEYCRTRLRERHFELTAEELSWLDLPELPLAVPEATVWADQTWAVRFAESRFRLADPYGILVTFDGAQPVDVQGLDDEQ</sequence>
<reference evidence="1 2" key="1">
    <citation type="submission" date="2016-11" db="EMBL/GenBank/DDBJ databases">
        <authorList>
            <person name="Jaros S."/>
            <person name="Januszkiewicz K."/>
            <person name="Wedrychowicz H."/>
        </authorList>
    </citation>
    <scope>NUCLEOTIDE SEQUENCE [LARGE SCALE GENOMIC DNA]</scope>
    <source>
        <strain evidence="1 2">OK807</strain>
    </source>
</reference>
<evidence type="ECO:0000313" key="2">
    <source>
        <dbReference type="Proteomes" id="UP000181909"/>
    </source>
</evidence>
<name>A0A1K2A033_STRAR</name>